<evidence type="ECO:0000313" key="5">
    <source>
        <dbReference type="EMBL" id="MCM0621432.1"/>
    </source>
</evidence>
<dbReference type="Pfam" id="PF00232">
    <property type="entry name" value="Glyco_hydro_1"/>
    <property type="match status" value="2"/>
</dbReference>
<keyword evidence="2" id="KW-0378">Hydrolase</keyword>
<comment type="caution">
    <text evidence="5">The sequence shown here is derived from an EMBL/GenBank/DDBJ whole genome shotgun (WGS) entry which is preliminary data.</text>
</comment>
<keyword evidence="6" id="KW-1185">Reference proteome</keyword>
<comment type="similarity">
    <text evidence="1 4">Belongs to the glycosyl hydrolase 1 family.</text>
</comment>
<dbReference type="Proteomes" id="UP001139485">
    <property type="component" value="Unassembled WGS sequence"/>
</dbReference>
<evidence type="ECO:0000256" key="3">
    <source>
        <dbReference type="ARBA" id="ARBA00023295"/>
    </source>
</evidence>
<gene>
    <name evidence="5" type="ORF">M8330_14145</name>
</gene>
<proteinExistence type="inferred from homology"/>
<evidence type="ECO:0000256" key="1">
    <source>
        <dbReference type="ARBA" id="ARBA00010838"/>
    </source>
</evidence>
<dbReference type="EMBL" id="JAMOIL010000017">
    <property type="protein sequence ID" value="MCM0621432.1"/>
    <property type="molecule type" value="Genomic_DNA"/>
</dbReference>
<dbReference type="PANTHER" id="PTHR10353:SF209">
    <property type="entry name" value="GALACTOLIPID GALACTOSYLTRANSFERASE SFR2, CHLOROPLASTIC"/>
    <property type="match status" value="1"/>
</dbReference>
<name>A0A9X2D8U3_9ACTN</name>
<evidence type="ECO:0000256" key="4">
    <source>
        <dbReference type="RuleBase" id="RU003690"/>
    </source>
</evidence>
<dbReference type="PRINTS" id="PR00131">
    <property type="entry name" value="GLHYDRLASE1"/>
</dbReference>
<evidence type="ECO:0000313" key="6">
    <source>
        <dbReference type="Proteomes" id="UP001139485"/>
    </source>
</evidence>
<dbReference type="PROSITE" id="PS00653">
    <property type="entry name" value="GLYCOSYL_HYDROL_F1_2"/>
    <property type="match status" value="1"/>
</dbReference>
<dbReference type="PANTHER" id="PTHR10353">
    <property type="entry name" value="GLYCOSYL HYDROLASE"/>
    <property type="match status" value="1"/>
</dbReference>
<evidence type="ECO:0000256" key="2">
    <source>
        <dbReference type="ARBA" id="ARBA00022801"/>
    </source>
</evidence>
<sequence>MHPYPDGFLWGASTASHQVEGGCVNNDWWHRERVLGLERSGDACDSYHRYDEDVALLAGAGLNAYRFSLEWSRIEPEEGLFLRAEVDHYRRMVESCRARGVEPVVTLNHFTVPQWFEERGGWTAPGAGDLFARFCERVLPVLDGVGHVVTLNEPNLHSCLVNMGPHVTAFPPAPDLAVADALLAAHRAVAPMLREATGALVGYSISSISFHETDATDDAARRLAHDVIDRWFLDAAGEDFVGVQGYTRIHLGAGGPLPVPPDPAARMIEQIGWEFYPAALEEMVRKAASLSGGTPVLVTENGIATASDEERVEYTTAALEGLEKSLADGVDVRGYLHWSLLDNFEWASGYGPTFGLIAVDRETFVRTPKPSLAWLGEKARAALA</sequence>
<dbReference type="InterPro" id="IPR001360">
    <property type="entry name" value="Glyco_hydro_1"/>
</dbReference>
<accession>A0A9X2D8U3</accession>
<dbReference type="RefSeq" id="WP_250827861.1">
    <property type="nucleotide sequence ID" value="NZ_JAMOIL010000017.1"/>
</dbReference>
<dbReference type="SUPFAM" id="SSF51445">
    <property type="entry name" value="(Trans)glycosidases"/>
    <property type="match status" value="1"/>
</dbReference>
<organism evidence="5 6">
    <name type="scientific">Nocardioides bruguierae</name>
    <dbReference type="NCBI Taxonomy" id="2945102"/>
    <lineage>
        <taxon>Bacteria</taxon>
        <taxon>Bacillati</taxon>
        <taxon>Actinomycetota</taxon>
        <taxon>Actinomycetes</taxon>
        <taxon>Propionibacteriales</taxon>
        <taxon>Nocardioidaceae</taxon>
        <taxon>Nocardioides</taxon>
    </lineage>
</organism>
<dbReference type="Gene3D" id="3.20.20.80">
    <property type="entry name" value="Glycosidases"/>
    <property type="match status" value="2"/>
</dbReference>
<dbReference type="GO" id="GO:0008422">
    <property type="term" value="F:beta-glucosidase activity"/>
    <property type="evidence" value="ECO:0007669"/>
    <property type="project" value="TreeGrafter"/>
</dbReference>
<keyword evidence="3" id="KW-0326">Glycosidase</keyword>
<dbReference type="InterPro" id="IPR017853">
    <property type="entry name" value="GH"/>
</dbReference>
<dbReference type="GO" id="GO:0005829">
    <property type="term" value="C:cytosol"/>
    <property type="evidence" value="ECO:0007669"/>
    <property type="project" value="TreeGrafter"/>
</dbReference>
<dbReference type="AlphaFoldDB" id="A0A9X2D8U3"/>
<dbReference type="InterPro" id="IPR033132">
    <property type="entry name" value="GH_1_N_CS"/>
</dbReference>
<reference evidence="5" key="1">
    <citation type="submission" date="2022-05" db="EMBL/GenBank/DDBJ databases">
        <authorList>
            <person name="Tuo L."/>
        </authorList>
    </citation>
    <scope>NUCLEOTIDE SEQUENCE</scope>
    <source>
        <strain evidence="5">BSK12Z-4</strain>
    </source>
</reference>
<protein>
    <submittedName>
        <fullName evidence="5">Family 1 glycosylhydrolase</fullName>
    </submittedName>
</protein>
<dbReference type="GO" id="GO:0016052">
    <property type="term" value="P:carbohydrate catabolic process"/>
    <property type="evidence" value="ECO:0007669"/>
    <property type="project" value="TreeGrafter"/>
</dbReference>